<dbReference type="PANTHER" id="PTHR20856">
    <property type="entry name" value="DNA-DIRECTED RNA POLYMERASE I SUBUNIT 2"/>
    <property type="match status" value="1"/>
</dbReference>
<reference evidence="7" key="1">
    <citation type="submission" date="2018-10" db="EMBL/GenBank/DDBJ databases">
        <title>Hidden diversity of soil giant viruses.</title>
        <authorList>
            <person name="Schulz F."/>
            <person name="Alteio L."/>
            <person name="Goudeau D."/>
            <person name="Ryan E.M."/>
            <person name="Malmstrom R.R."/>
            <person name="Blanchard J."/>
            <person name="Woyke T."/>
        </authorList>
    </citation>
    <scope>NUCLEOTIDE SEQUENCE</scope>
    <source>
        <strain evidence="7">SAV1</strain>
    </source>
</reference>
<evidence type="ECO:0000256" key="3">
    <source>
        <dbReference type="ARBA" id="ARBA00022679"/>
    </source>
</evidence>
<gene>
    <name evidence="7" type="ORF">Satyrvirus23_15</name>
</gene>
<dbReference type="EC" id="2.7.7.6" evidence="1"/>
<dbReference type="SUPFAM" id="SSF64484">
    <property type="entry name" value="beta and beta-prime subunits of DNA dependent RNA-polymerase"/>
    <property type="match status" value="1"/>
</dbReference>
<dbReference type="InterPro" id="IPR007641">
    <property type="entry name" value="RNA_pol_Rpb2_7"/>
</dbReference>
<feature type="domain" description="RNA polymerase Rpb2" evidence="6">
    <location>
        <begin position="65"/>
        <end position="153"/>
    </location>
</feature>
<evidence type="ECO:0000256" key="1">
    <source>
        <dbReference type="ARBA" id="ARBA00012418"/>
    </source>
</evidence>
<dbReference type="GO" id="GO:0032549">
    <property type="term" value="F:ribonucleoside binding"/>
    <property type="evidence" value="ECO:0007669"/>
    <property type="project" value="InterPro"/>
</dbReference>
<evidence type="ECO:0000259" key="6">
    <source>
        <dbReference type="Pfam" id="PF04560"/>
    </source>
</evidence>
<name>A0A3G5AEF9_9VIRU</name>
<dbReference type="GO" id="GO:0006351">
    <property type="term" value="P:DNA-templated transcription"/>
    <property type="evidence" value="ECO:0007669"/>
    <property type="project" value="InterPro"/>
</dbReference>
<keyword evidence="2 7" id="KW-0240">DNA-directed RNA polymerase</keyword>
<dbReference type="Pfam" id="PF04560">
    <property type="entry name" value="RNA_pol_Rpb2_7"/>
    <property type="match status" value="1"/>
</dbReference>
<evidence type="ECO:0000256" key="4">
    <source>
        <dbReference type="ARBA" id="ARBA00022695"/>
    </source>
</evidence>
<accession>A0A3G5AEF9</accession>
<evidence type="ECO:0000256" key="5">
    <source>
        <dbReference type="ARBA" id="ARBA00023163"/>
    </source>
</evidence>
<sequence length="164" mass="18889">MDVGMRELAVLNDCLRYSLLPPVMVLLASSFGSVQNRSDRRISRVDDIQWKYWTETGTKGRTRDGGLRFGEMERDAIGAHGMAQFLKERTVDNSDVYTSYVCDLCGLFAHKVPYKKHYICRSCQNTTKITKVIMPYAFKLFLQELRAMNILGRIRTRKSIIVPK</sequence>
<proteinExistence type="predicted"/>
<organism evidence="7">
    <name type="scientific">Satyrvirus sp</name>
    <dbReference type="NCBI Taxonomy" id="2487771"/>
    <lineage>
        <taxon>Viruses</taxon>
        <taxon>Varidnaviria</taxon>
        <taxon>Bamfordvirae</taxon>
        <taxon>Nucleocytoviricota</taxon>
        <taxon>Megaviricetes</taxon>
        <taxon>Imitervirales</taxon>
        <taxon>Mimiviridae</taxon>
        <taxon>Megamimivirinae</taxon>
    </lineage>
</organism>
<dbReference type="GO" id="GO:0003899">
    <property type="term" value="F:DNA-directed RNA polymerase activity"/>
    <property type="evidence" value="ECO:0007669"/>
    <property type="project" value="UniProtKB-EC"/>
</dbReference>
<evidence type="ECO:0000313" key="7">
    <source>
        <dbReference type="EMBL" id="AYV85572.1"/>
    </source>
</evidence>
<keyword evidence="4" id="KW-0548">Nucleotidyltransferase</keyword>
<protein>
    <recommendedName>
        <fullName evidence="1">DNA-directed RNA polymerase</fullName>
        <ecNumber evidence="1">2.7.7.6</ecNumber>
    </recommendedName>
</protein>
<dbReference type="InterPro" id="IPR015712">
    <property type="entry name" value="DNA-dir_RNA_pol_su2"/>
</dbReference>
<evidence type="ECO:0000256" key="2">
    <source>
        <dbReference type="ARBA" id="ARBA00022478"/>
    </source>
</evidence>
<keyword evidence="5" id="KW-0804">Transcription</keyword>
<keyword evidence="3" id="KW-0808">Transferase</keyword>
<dbReference type="GO" id="GO:0000428">
    <property type="term" value="C:DNA-directed RNA polymerase complex"/>
    <property type="evidence" value="ECO:0007669"/>
    <property type="project" value="UniProtKB-KW"/>
</dbReference>
<dbReference type="GO" id="GO:0003677">
    <property type="term" value="F:DNA binding"/>
    <property type="evidence" value="ECO:0007669"/>
    <property type="project" value="InterPro"/>
</dbReference>
<dbReference type="Gene3D" id="3.90.1800.10">
    <property type="entry name" value="RNA polymerase alpha subunit dimerisation domain"/>
    <property type="match status" value="1"/>
</dbReference>
<dbReference type="EMBL" id="MK072459">
    <property type="protein sequence ID" value="AYV85572.1"/>
    <property type="molecule type" value="Genomic_DNA"/>
</dbReference>